<dbReference type="PANTHER" id="PTHR33653">
    <property type="entry name" value="RIBONUCLEASE VAPC2"/>
    <property type="match status" value="1"/>
</dbReference>
<evidence type="ECO:0000256" key="6">
    <source>
        <dbReference type="ARBA" id="ARBA00022842"/>
    </source>
</evidence>
<dbReference type="CDD" id="cd18731">
    <property type="entry name" value="PIN_NgFitB-like"/>
    <property type="match status" value="1"/>
</dbReference>
<keyword evidence="2 8" id="KW-1277">Toxin-antitoxin system</keyword>
<keyword evidence="8" id="KW-0800">Toxin</keyword>
<dbReference type="InterPro" id="IPR029060">
    <property type="entry name" value="PIN-like_dom_sf"/>
</dbReference>
<feature type="binding site" evidence="8">
    <location>
        <position position="104"/>
    </location>
    <ligand>
        <name>Mg(2+)</name>
        <dbReference type="ChEBI" id="CHEBI:18420"/>
    </ligand>
</feature>
<dbReference type="EC" id="3.1.-.-" evidence="8"/>
<keyword evidence="6 8" id="KW-0460">Magnesium</keyword>
<dbReference type="Pfam" id="PF01850">
    <property type="entry name" value="PIN"/>
    <property type="match status" value="1"/>
</dbReference>
<keyword evidence="4 8" id="KW-0479">Metal-binding</keyword>
<evidence type="ECO:0000313" key="10">
    <source>
        <dbReference type="EMBL" id="MBO3735378.1"/>
    </source>
</evidence>
<dbReference type="PANTHER" id="PTHR33653:SF1">
    <property type="entry name" value="RIBONUCLEASE VAPC2"/>
    <property type="match status" value="1"/>
</dbReference>
<evidence type="ECO:0000259" key="9">
    <source>
        <dbReference type="Pfam" id="PF01850"/>
    </source>
</evidence>
<evidence type="ECO:0000256" key="3">
    <source>
        <dbReference type="ARBA" id="ARBA00022722"/>
    </source>
</evidence>
<dbReference type="EMBL" id="JAGFNP010000014">
    <property type="protein sequence ID" value="MBO3735378.1"/>
    <property type="molecule type" value="Genomic_DNA"/>
</dbReference>
<dbReference type="InterPro" id="IPR022907">
    <property type="entry name" value="VapC_family"/>
</dbReference>
<reference evidence="10 11" key="1">
    <citation type="submission" date="2021-03" db="EMBL/GenBank/DDBJ databases">
        <title>Glycomyces sp. nov., a novel actinomycete isolated from soil.</title>
        <authorList>
            <person name="Yang X."/>
            <person name="Xu X."/>
        </authorList>
    </citation>
    <scope>NUCLEOTIDE SEQUENCE [LARGE SCALE GENOMIC DNA]</scope>
    <source>
        <strain evidence="10 11">NEAU-S30</strain>
    </source>
</reference>
<dbReference type="Gene3D" id="3.40.50.1010">
    <property type="entry name" value="5'-nuclease"/>
    <property type="match status" value="1"/>
</dbReference>
<dbReference type="SUPFAM" id="SSF88723">
    <property type="entry name" value="PIN domain-like"/>
    <property type="match status" value="1"/>
</dbReference>
<dbReference type="Proteomes" id="UP000681341">
    <property type="component" value="Unassembled WGS sequence"/>
</dbReference>
<dbReference type="InterPro" id="IPR002716">
    <property type="entry name" value="PIN_dom"/>
</dbReference>
<dbReference type="HAMAP" id="MF_00265">
    <property type="entry name" value="VapC_Nob1"/>
    <property type="match status" value="1"/>
</dbReference>
<name>A0ABS3UC93_9ACTN</name>
<comment type="cofactor">
    <cofactor evidence="1 8">
        <name>Mg(2+)</name>
        <dbReference type="ChEBI" id="CHEBI:18420"/>
    </cofactor>
</comment>
<evidence type="ECO:0000256" key="7">
    <source>
        <dbReference type="ARBA" id="ARBA00038093"/>
    </source>
</evidence>
<evidence type="ECO:0000256" key="4">
    <source>
        <dbReference type="ARBA" id="ARBA00022723"/>
    </source>
</evidence>
<evidence type="ECO:0000256" key="2">
    <source>
        <dbReference type="ARBA" id="ARBA00022649"/>
    </source>
</evidence>
<evidence type="ECO:0000313" key="11">
    <source>
        <dbReference type="Proteomes" id="UP000681341"/>
    </source>
</evidence>
<comment type="caution">
    <text evidence="10">The sequence shown here is derived from an EMBL/GenBank/DDBJ whole genome shotgun (WGS) entry which is preliminary data.</text>
</comment>
<gene>
    <name evidence="8" type="primary">vapC</name>
    <name evidence="10" type="ORF">J5V16_21335</name>
</gene>
<keyword evidence="3 8" id="KW-0540">Nuclease</keyword>
<evidence type="ECO:0000256" key="8">
    <source>
        <dbReference type="HAMAP-Rule" id="MF_00265"/>
    </source>
</evidence>
<keyword evidence="5 8" id="KW-0378">Hydrolase</keyword>
<feature type="domain" description="PIN" evidence="9">
    <location>
        <begin position="2"/>
        <end position="129"/>
    </location>
</feature>
<evidence type="ECO:0000256" key="1">
    <source>
        <dbReference type="ARBA" id="ARBA00001946"/>
    </source>
</evidence>
<comment type="function">
    <text evidence="8">Toxic component of a toxin-antitoxin (TA) system. An RNase.</text>
</comment>
<comment type="similarity">
    <text evidence="7 8">Belongs to the PINc/VapC protein family.</text>
</comment>
<dbReference type="RefSeq" id="WP_208498997.1">
    <property type="nucleotide sequence ID" value="NZ_JAGFNP010000014.1"/>
</dbReference>
<keyword evidence="11" id="KW-1185">Reference proteome</keyword>
<protein>
    <recommendedName>
        <fullName evidence="8">Ribonuclease VapC</fullName>
        <shortName evidence="8">RNase VapC</shortName>
        <ecNumber evidence="8">3.1.-.-</ecNumber>
    </recommendedName>
    <alternativeName>
        <fullName evidence="8">Toxin VapC</fullName>
    </alternativeName>
</protein>
<sequence length="139" mass="15567">MIILDTNVLSERFRSNPDAALRRWFDATPRSEVATTSVTVAEMRYGTARLPQGRRRVELEQAVDQLVTEFFGGRVEEFDLAAADEYGRLAAARERAGRPIETEDAMIAAICLSRGALLATRNTKDFENTGVTLLNPWDF</sequence>
<accession>A0ABS3UC93</accession>
<evidence type="ECO:0000256" key="5">
    <source>
        <dbReference type="ARBA" id="ARBA00022801"/>
    </source>
</evidence>
<organism evidence="10 11">
    <name type="scientific">Glycomyces niveus</name>
    <dbReference type="NCBI Taxonomy" id="2820287"/>
    <lineage>
        <taxon>Bacteria</taxon>
        <taxon>Bacillati</taxon>
        <taxon>Actinomycetota</taxon>
        <taxon>Actinomycetes</taxon>
        <taxon>Glycomycetales</taxon>
        <taxon>Glycomycetaceae</taxon>
        <taxon>Glycomyces</taxon>
    </lineage>
</organism>
<dbReference type="InterPro" id="IPR050556">
    <property type="entry name" value="Type_II_TA_system_RNase"/>
</dbReference>
<proteinExistence type="inferred from homology"/>
<feature type="binding site" evidence="8">
    <location>
        <position position="5"/>
    </location>
    <ligand>
        <name>Mg(2+)</name>
        <dbReference type="ChEBI" id="CHEBI:18420"/>
    </ligand>
</feature>